<comment type="subcellular location">
    <subcellularLocation>
        <location evidence="1">Membrane</location>
        <topology evidence="1">Multi-pass membrane protein</topology>
    </subcellularLocation>
</comment>
<dbReference type="Proteomes" id="UP000653730">
    <property type="component" value="Unassembled WGS sequence"/>
</dbReference>
<evidence type="ECO:0000256" key="4">
    <source>
        <dbReference type="ARBA" id="ARBA00023136"/>
    </source>
</evidence>
<keyword evidence="2 5" id="KW-0812">Transmembrane</keyword>
<dbReference type="EMBL" id="JACVDC010000031">
    <property type="protein sequence ID" value="MBC9796572.1"/>
    <property type="molecule type" value="Genomic_DNA"/>
</dbReference>
<dbReference type="InterPro" id="IPR010432">
    <property type="entry name" value="RDD"/>
</dbReference>
<dbReference type="GO" id="GO:0016020">
    <property type="term" value="C:membrane"/>
    <property type="evidence" value="ECO:0007669"/>
    <property type="project" value="UniProtKB-SubCell"/>
</dbReference>
<keyword evidence="4 5" id="KW-0472">Membrane</keyword>
<evidence type="ECO:0000259" key="6">
    <source>
        <dbReference type="Pfam" id="PF06271"/>
    </source>
</evidence>
<dbReference type="Pfam" id="PF06271">
    <property type="entry name" value="RDD"/>
    <property type="match status" value="1"/>
</dbReference>
<evidence type="ECO:0000256" key="2">
    <source>
        <dbReference type="ARBA" id="ARBA00022692"/>
    </source>
</evidence>
<reference evidence="7 8" key="1">
    <citation type="submission" date="2020-09" db="EMBL/GenBank/DDBJ databases">
        <title>Sinomicrobium weinanense sp. nov., a halophilic bacteria isolated from saline-alkali soil.</title>
        <authorList>
            <person name="Wu P."/>
            <person name="Ren H."/>
            <person name="Mei Y."/>
            <person name="Liang Y."/>
            <person name="Chen Z."/>
        </authorList>
    </citation>
    <scope>NUCLEOTIDE SEQUENCE [LARGE SCALE GENOMIC DNA]</scope>
    <source>
        <strain evidence="7 8">FJxs</strain>
    </source>
</reference>
<proteinExistence type="predicted"/>
<dbReference type="AlphaFoldDB" id="A0A926JSR4"/>
<gene>
    <name evidence="7" type="ORF">IBL28_11375</name>
</gene>
<comment type="caution">
    <text evidence="7">The sequence shown here is derived from an EMBL/GenBank/DDBJ whole genome shotgun (WGS) entry which is preliminary data.</text>
</comment>
<feature type="domain" description="RDD" evidence="6">
    <location>
        <begin position="19"/>
        <end position="151"/>
    </location>
</feature>
<name>A0A926JSR4_9FLAO</name>
<keyword evidence="8" id="KW-1185">Reference proteome</keyword>
<evidence type="ECO:0000256" key="5">
    <source>
        <dbReference type="SAM" id="Phobius"/>
    </source>
</evidence>
<feature type="transmembrane region" description="Helical" evidence="5">
    <location>
        <begin position="62"/>
        <end position="81"/>
    </location>
</feature>
<evidence type="ECO:0000313" key="8">
    <source>
        <dbReference type="Proteomes" id="UP000653730"/>
    </source>
</evidence>
<feature type="transmembrane region" description="Helical" evidence="5">
    <location>
        <begin position="25"/>
        <end position="50"/>
    </location>
</feature>
<evidence type="ECO:0000313" key="7">
    <source>
        <dbReference type="EMBL" id="MBC9796572.1"/>
    </source>
</evidence>
<organism evidence="7 8">
    <name type="scientific">Sinomicrobium weinanense</name>
    <dbReference type="NCBI Taxonomy" id="2842200"/>
    <lineage>
        <taxon>Bacteria</taxon>
        <taxon>Pseudomonadati</taxon>
        <taxon>Bacteroidota</taxon>
        <taxon>Flavobacteriia</taxon>
        <taxon>Flavobacteriales</taxon>
        <taxon>Flavobacteriaceae</taxon>
        <taxon>Sinomicrobium</taxon>
    </lineage>
</organism>
<protein>
    <submittedName>
        <fullName evidence="7">RDD family protein</fullName>
    </submittedName>
</protein>
<feature type="transmembrane region" description="Helical" evidence="5">
    <location>
        <begin position="117"/>
        <end position="138"/>
    </location>
</feature>
<dbReference type="PANTHER" id="PTHR38480:SF1">
    <property type="entry name" value="SLR0254 PROTEIN"/>
    <property type="match status" value="1"/>
</dbReference>
<sequence>MAELQINTTQNVNISFTAASVGERILAYFVDMLIKVAYVVVVYQILFRALAFNRFLSGMDRWSEIAVMLIFFLPFMFYTLLFESLLEGQTPGKRLLRIKVVKIDGYQASFPDYLVRWFLRIVDINMLGGVVALISIIMSNKSQRLGDMTAGTSVISLKNKVTIDHTILENLQEDYQPIYPTVIRLSDNDARIIKETFLSAKKSGDKAIMNKLKSKIEEVIQSKAEEPDVNAFIDRILKDYNYFTQKM</sequence>
<dbReference type="RefSeq" id="WP_187965719.1">
    <property type="nucleotide sequence ID" value="NZ_JACVDC010000031.1"/>
</dbReference>
<accession>A0A926JSR4</accession>
<keyword evidence="3 5" id="KW-1133">Transmembrane helix</keyword>
<evidence type="ECO:0000256" key="1">
    <source>
        <dbReference type="ARBA" id="ARBA00004141"/>
    </source>
</evidence>
<dbReference type="PANTHER" id="PTHR38480">
    <property type="entry name" value="SLR0254 PROTEIN"/>
    <property type="match status" value="1"/>
</dbReference>
<evidence type="ECO:0000256" key="3">
    <source>
        <dbReference type="ARBA" id="ARBA00022989"/>
    </source>
</evidence>